<evidence type="ECO:0008006" key="4">
    <source>
        <dbReference type="Google" id="ProtNLM"/>
    </source>
</evidence>
<evidence type="ECO:0000256" key="1">
    <source>
        <dbReference type="SAM" id="SignalP"/>
    </source>
</evidence>
<dbReference type="AlphaFoldDB" id="A0A2T3HM89"/>
<organism evidence="2 3">
    <name type="scientific">Pedobacter yulinensis</name>
    <dbReference type="NCBI Taxonomy" id="2126353"/>
    <lineage>
        <taxon>Bacteria</taxon>
        <taxon>Pseudomonadati</taxon>
        <taxon>Bacteroidota</taxon>
        <taxon>Sphingobacteriia</taxon>
        <taxon>Sphingobacteriales</taxon>
        <taxon>Sphingobacteriaceae</taxon>
        <taxon>Pedobacter</taxon>
    </lineage>
</organism>
<gene>
    <name evidence="2" type="ORF">C7T94_13505</name>
</gene>
<keyword evidence="3" id="KW-1185">Reference proteome</keyword>
<reference evidence="2 3" key="1">
    <citation type="submission" date="2018-03" db="EMBL/GenBank/DDBJ databases">
        <authorList>
            <person name="Keele B.F."/>
        </authorList>
    </citation>
    <scope>NUCLEOTIDE SEQUENCE [LARGE SCALE GENOMIC DNA]</scope>
    <source>
        <strain evidence="2 3">YL28-9</strain>
    </source>
</reference>
<dbReference type="Proteomes" id="UP000240912">
    <property type="component" value="Unassembled WGS sequence"/>
</dbReference>
<dbReference type="EMBL" id="PYLS01000005">
    <property type="protein sequence ID" value="PST83557.1"/>
    <property type="molecule type" value="Genomic_DNA"/>
</dbReference>
<dbReference type="RefSeq" id="WP_107215818.1">
    <property type="nucleotide sequence ID" value="NZ_KZ686269.1"/>
</dbReference>
<proteinExistence type="predicted"/>
<evidence type="ECO:0000313" key="3">
    <source>
        <dbReference type="Proteomes" id="UP000240912"/>
    </source>
</evidence>
<dbReference type="OrthoDB" id="795133at2"/>
<sequence>MKILLISLLVFCFWQQTAAQSGRVGQFAIWNPLQNKKARFEAGYKRHLLWHQRNGDIWDWYGWYFISGGRSGRFIDATFGHQWADFDAAVHPAGDARDNARNVGPAAVFETAWKFVVLPELSTPGKSGLNSKYLRMLTLKTTGLQKATPAIRKAMQRYSPSVRTFQTLQVADGGDLNELTILIGFERFAELQQTADVVEFFADPAIFQAVKAELLVFRKDLSLFPAH</sequence>
<comment type="caution">
    <text evidence="2">The sequence shown here is derived from an EMBL/GenBank/DDBJ whole genome shotgun (WGS) entry which is preliminary data.</text>
</comment>
<feature type="chain" id="PRO_5015394064" description="NIPSNAP domain-containing protein" evidence="1">
    <location>
        <begin position="20"/>
        <end position="227"/>
    </location>
</feature>
<name>A0A2T3HM89_9SPHI</name>
<protein>
    <recommendedName>
        <fullName evidence="4">NIPSNAP domain-containing protein</fullName>
    </recommendedName>
</protein>
<evidence type="ECO:0000313" key="2">
    <source>
        <dbReference type="EMBL" id="PST83557.1"/>
    </source>
</evidence>
<accession>A0A2T3HM89</accession>
<keyword evidence="1" id="KW-0732">Signal</keyword>
<feature type="signal peptide" evidence="1">
    <location>
        <begin position="1"/>
        <end position="19"/>
    </location>
</feature>